<dbReference type="EMBL" id="JAKLTQ010000006">
    <property type="protein sequence ID" value="MCG2622424.1"/>
    <property type="molecule type" value="Genomic_DNA"/>
</dbReference>
<keyword evidence="2" id="KW-1185">Reference proteome</keyword>
<dbReference type="RefSeq" id="WP_237820695.1">
    <property type="nucleotide sequence ID" value="NZ_JAKLTQ010000006.1"/>
</dbReference>
<dbReference type="Proteomes" id="UP001165368">
    <property type="component" value="Unassembled WGS sequence"/>
</dbReference>
<accession>A0ABS9L7G7</accession>
<protein>
    <submittedName>
        <fullName evidence="1">Uncharacterized protein</fullName>
    </submittedName>
</protein>
<evidence type="ECO:0000313" key="1">
    <source>
        <dbReference type="EMBL" id="MCG2622424.1"/>
    </source>
</evidence>
<name>A0ABS9L7G7_9MICC</name>
<sequence>MAMVIGTVDADAGLSKAIFEQMDRLLAPPLQQAVDAATGDAKTKAQEALDAARKGWKQLAFAIATGVVTHLTANMEITGIQTSGDIAATVAGQTAAAPPGPHLHEVNLTGAQRGATFTQSGTGLGHVK</sequence>
<reference evidence="1" key="1">
    <citation type="submission" date="2022-01" db="EMBL/GenBank/DDBJ databases">
        <authorList>
            <person name="Jo J.-H."/>
            <person name="Im W.-T."/>
        </authorList>
    </citation>
    <scope>NUCLEOTIDE SEQUENCE</scope>
    <source>
        <strain evidence="1">I2-34</strain>
    </source>
</reference>
<comment type="caution">
    <text evidence="1">The sequence shown here is derived from an EMBL/GenBank/DDBJ whole genome shotgun (WGS) entry which is preliminary data.</text>
</comment>
<proteinExistence type="predicted"/>
<organism evidence="1 2">
    <name type="scientific">Arthrobacter hankyongi</name>
    <dbReference type="NCBI Taxonomy" id="2904801"/>
    <lineage>
        <taxon>Bacteria</taxon>
        <taxon>Bacillati</taxon>
        <taxon>Actinomycetota</taxon>
        <taxon>Actinomycetes</taxon>
        <taxon>Micrococcales</taxon>
        <taxon>Micrococcaceae</taxon>
        <taxon>Arthrobacter</taxon>
    </lineage>
</organism>
<evidence type="ECO:0000313" key="2">
    <source>
        <dbReference type="Proteomes" id="UP001165368"/>
    </source>
</evidence>
<gene>
    <name evidence="1" type="ORF">LVY72_10920</name>
</gene>